<dbReference type="Gene3D" id="3.40.50.450">
    <property type="match status" value="1"/>
</dbReference>
<accession>A0A2V3ZYL1</accession>
<sequence>MDKDFLYIAISSIISLSTLLAVLLLYIQNKKLKNNELIKTSAELSYMRSYFEKKIIDINSKLLADSERWNEVNHLLLSYNPKVDESFFQSKPAFNDSFFNNFRIKPENINVKEDQVFLLTPFIKSEKVTFFDVEAICHQLGFKCLKGDEEYITGDIFAYILNKILESRIVIANINGRNPNVFYELGIAQAIGKPTLLISKNIENIPFDVKSQNIIIYKDSNELSDKLSLMLSSILVNE</sequence>
<comment type="caution">
    <text evidence="2">The sequence shown here is derived from an EMBL/GenBank/DDBJ whole genome shotgun (WGS) entry which is preliminary data.</text>
</comment>
<dbReference type="Proteomes" id="UP000248079">
    <property type="component" value="Unassembled WGS sequence"/>
</dbReference>
<keyword evidence="1" id="KW-0812">Transmembrane</keyword>
<organism evidence="2 3">
    <name type="scientific">Marinifilum breve</name>
    <dbReference type="NCBI Taxonomy" id="2184082"/>
    <lineage>
        <taxon>Bacteria</taxon>
        <taxon>Pseudomonadati</taxon>
        <taxon>Bacteroidota</taxon>
        <taxon>Bacteroidia</taxon>
        <taxon>Marinilabiliales</taxon>
        <taxon>Marinifilaceae</taxon>
    </lineage>
</organism>
<dbReference type="SUPFAM" id="SSF52309">
    <property type="entry name" value="N-(deoxy)ribosyltransferase-like"/>
    <property type="match status" value="1"/>
</dbReference>
<feature type="transmembrane region" description="Helical" evidence="1">
    <location>
        <begin position="6"/>
        <end position="27"/>
    </location>
</feature>
<gene>
    <name evidence="2" type="ORF">DF185_15850</name>
</gene>
<dbReference type="OrthoDB" id="9815193at2"/>
<keyword evidence="1" id="KW-0472">Membrane</keyword>
<reference evidence="2 3" key="1">
    <citation type="submission" date="2018-05" db="EMBL/GenBank/DDBJ databases">
        <title>Marinifilum breve JC075T sp. nov., a marine bacterium isolated from Yongle Blue Hole in the South China Sea.</title>
        <authorList>
            <person name="Fu T."/>
        </authorList>
    </citation>
    <scope>NUCLEOTIDE SEQUENCE [LARGE SCALE GENOMIC DNA]</scope>
    <source>
        <strain evidence="2 3">JC075</strain>
    </source>
</reference>
<keyword evidence="3" id="KW-1185">Reference proteome</keyword>
<name>A0A2V3ZYL1_9BACT</name>
<evidence type="ECO:0000313" key="3">
    <source>
        <dbReference type="Proteomes" id="UP000248079"/>
    </source>
</evidence>
<evidence type="ECO:0000256" key="1">
    <source>
        <dbReference type="SAM" id="Phobius"/>
    </source>
</evidence>
<dbReference type="RefSeq" id="WP_110361739.1">
    <property type="nucleotide sequence ID" value="NZ_QFLI01000007.1"/>
</dbReference>
<evidence type="ECO:0000313" key="2">
    <source>
        <dbReference type="EMBL" id="PXX98848.1"/>
    </source>
</evidence>
<evidence type="ECO:0008006" key="4">
    <source>
        <dbReference type="Google" id="ProtNLM"/>
    </source>
</evidence>
<dbReference type="EMBL" id="QFLI01000007">
    <property type="protein sequence ID" value="PXX98848.1"/>
    <property type="molecule type" value="Genomic_DNA"/>
</dbReference>
<protein>
    <recommendedName>
        <fullName evidence="4">Nucleoside 2-deoxyribosyltransferase</fullName>
    </recommendedName>
</protein>
<proteinExistence type="predicted"/>
<keyword evidence="1" id="KW-1133">Transmembrane helix</keyword>
<dbReference type="AlphaFoldDB" id="A0A2V3ZYL1"/>